<protein>
    <submittedName>
        <fullName evidence="3">Methyltransferase domain-containing protein</fullName>
    </submittedName>
</protein>
<dbReference type="CDD" id="cd02440">
    <property type="entry name" value="AdoMet_MTases"/>
    <property type="match status" value="1"/>
</dbReference>
<keyword evidence="1 3" id="KW-0808">Transferase</keyword>
<dbReference type="GO" id="GO:0008168">
    <property type="term" value="F:methyltransferase activity"/>
    <property type="evidence" value="ECO:0007669"/>
    <property type="project" value="UniProtKB-KW"/>
</dbReference>
<evidence type="ECO:0000256" key="1">
    <source>
        <dbReference type="ARBA" id="ARBA00022679"/>
    </source>
</evidence>
<dbReference type="PANTHER" id="PTHR43861">
    <property type="entry name" value="TRANS-ACONITATE 2-METHYLTRANSFERASE-RELATED"/>
    <property type="match status" value="1"/>
</dbReference>
<dbReference type="InterPro" id="IPR041698">
    <property type="entry name" value="Methyltransf_25"/>
</dbReference>
<sequence>MKAYSSFASVYDRLMEETPYEKWDDWLQKVFDQEASTSPAILDVGCGTGTILSKLLKKGYIASGTDLSEEMLAAAKYKLNSEGFHPVLFCQDMRNLNIPESFDVILVLCDSLNYLTKETDVQSAFQSFYRHLNNNGLLIFDVHSLHYIEKVLHGVSFADTAEDVSFIWNAFPTENIGEVEHELTFFIERNDSLYERYDEYHRQRTFSINKYEYLLKTAQFEIKGIHSDFSFDLPQENSDRVFFIAKKVLQ</sequence>
<gene>
    <name evidence="3" type="ORF">SAMN05216352_11329</name>
</gene>
<dbReference type="Gene3D" id="3.40.50.150">
    <property type="entry name" value="Vaccinia Virus protein VP39"/>
    <property type="match status" value="1"/>
</dbReference>
<accession>A0A1G8NXE4</accession>
<evidence type="ECO:0000259" key="2">
    <source>
        <dbReference type="Pfam" id="PF13649"/>
    </source>
</evidence>
<evidence type="ECO:0000313" key="4">
    <source>
        <dbReference type="Proteomes" id="UP000199017"/>
    </source>
</evidence>
<feature type="domain" description="Methyltransferase" evidence="2">
    <location>
        <begin position="41"/>
        <end position="136"/>
    </location>
</feature>
<organism evidence="3 4">
    <name type="scientific">Alteribacillus bidgolensis</name>
    <dbReference type="NCBI Taxonomy" id="930129"/>
    <lineage>
        <taxon>Bacteria</taxon>
        <taxon>Bacillati</taxon>
        <taxon>Bacillota</taxon>
        <taxon>Bacilli</taxon>
        <taxon>Bacillales</taxon>
        <taxon>Bacillaceae</taxon>
        <taxon>Alteribacillus</taxon>
    </lineage>
</organism>
<dbReference type="RefSeq" id="WP_091587131.1">
    <property type="nucleotide sequence ID" value="NZ_FNDU01000013.1"/>
</dbReference>
<keyword evidence="3" id="KW-0489">Methyltransferase</keyword>
<keyword evidence="4" id="KW-1185">Reference proteome</keyword>
<dbReference type="InterPro" id="IPR029063">
    <property type="entry name" value="SAM-dependent_MTases_sf"/>
</dbReference>
<proteinExistence type="predicted"/>
<dbReference type="EMBL" id="FNDU01000013">
    <property type="protein sequence ID" value="SDI84899.1"/>
    <property type="molecule type" value="Genomic_DNA"/>
</dbReference>
<name>A0A1G8NXE4_9BACI</name>
<dbReference type="AlphaFoldDB" id="A0A1G8NXE4"/>
<reference evidence="3 4" key="1">
    <citation type="submission" date="2016-10" db="EMBL/GenBank/DDBJ databases">
        <authorList>
            <person name="de Groot N.N."/>
        </authorList>
    </citation>
    <scope>NUCLEOTIDE SEQUENCE [LARGE SCALE GENOMIC DNA]</scope>
    <source>
        <strain evidence="4">P4B,CCM 7963,CECT 7998,DSM 25260,IBRC-M 10614,KCTC 13821</strain>
    </source>
</reference>
<dbReference type="OrthoDB" id="9811589at2"/>
<dbReference type="Gene3D" id="2.20.25.110">
    <property type="entry name" value="S-adenosyl-L-methionine-dependent methyltransferases"/>
    <property type="match status" value="1"/>
</dbReference>
<dbReference type="GO" id="GO:0032259">
    <property type="term" value="P:methylation"/>
    <property type="evidence" value="ECO:0007669"/>
    <property type="project" value="UniProtKB-KW"/>
</dbReference>
<dbReference type="Proteomes" id="UP000199017">
    <property type="component" value="Unassembled WGS sequence"/>
</dbReference>
<evidence type="ECO:0000313" key="3">
    <source>
        <dbReference type="EMBL" id="SDI84899.1"/>
    </source>
</evidence>
<dbReference type="STRING" id="930129.SAMN05216352_11329"/>
<dbReference type="Pfam" id="PF13649">
    <property type="entry name" value="Methyltransf_25"/>
    <property type="match status" value="1"/>
</dbReference>
<dbReference type="SUPFAM" id="SSF53335">
    <property type="entry name" value="S-adenosyl-L-methionine-dependent methyltransferases"/>
    <property type="match status" value="1"/>
</dbReference>